<evidence type="ECO:0000313" key="3">
    <source>
        <dbReference type="Proteomes" id="UP000004169"/>
    </source>
</evidence>
<dbReference type="GO" id="GO:0044384">
    <property type="term" value="C:host outer membrane"/>
    <property type="evidence" value="ECO:0007669"/>
    <property type="project" value="InterPro"/>
</dbReference>
<dbReference type="STRING" id="1150626.PHAMO_40004"/>
<dbReference type="eggNOG" id="ENOG503463E">
    <property type="taxonomic scope" value="Bacteria"/>
</dbReference>
<dbReference type="RefSeq" id="WP_002730128.1">
    <property type="nucleotide sequence ID" value="NZ_CAHP01000034.1"/>
</dbReference>
<feature type="chain" id="PRO_5003611650" evidence="1">
    <location>
        <begin position="22"/>
        <end position="213"/>
    </location>
</feature>
<dbReference type="OrthoDB" id="7351873at2"/>
<evidence type="ECO:0000313" key="2">
    <source>
        <dbReference type="EMBL" id="CCG42443.1"/>
    </source>
</evidence>
<dbReference type="PROSITE" id="PS00695">
    <property type="entry name" value="ENT_VIR_OMP_2"/>
    <property type="match status" value="1"/>
</dbReference>
<keyword evidence="3" id="KW-1185">Reference proteome</keyword>
<reference evidence="2 3" key="1">
    <citation type="journal article" date="2012" name="J. Bacteriol.">
        <title>Draft Genome Sequence of the Purple Photosynthetic Bacterium Phaeospirillum molischianum DSM120, a Particularly Versatile Bacterium.</title>
        <authorList>
            <person name="Duquesne K."/>
            <person name="Prima V."/>
            <person name="Ji B."/>
            <person name="Rouy Z."/>
            <person name="Medigue C."/>
            <person name="Talla E."/>
            <person name="Sturgis J.N."/>
        </authorList>
    </citation>
    <scope>NUCLEOTIDE SEQUENCE [LARGE SCALE GENOMIC DNA]</scope>
    <source>
        <strain evidence="3">DSM120</strain>
    </source>
</reference>
<feature type="signal peptide" evidence="1">
    <location>
        <begin position="1"/>
        <end position="21"/>
    </location>
</feature>
<evidence type="ECO:0000256" key="1">
    <source>
        <dbReference type="SAM" id="SignalP"/>
    </source>
</evidence>
<gene>
    <name evidence="2" type="ORF">PHAMO_40004</name>
</gene>
<proteinExistence type="predicted"/>
<name>H8FVQ5_MAGML</name>
<keyword evidence="1" id="KW-0732">Signal</keyword>
<sequence length="213" mass="21206">MSPVRSLLALTFLAMALPAAALETGNRLVPGGAPNVRAAESFLGATGEARLPLQSSGGYSVGIVAEPSRPAGALPVSGARGSLAVGGYVAYSLSTEASLSSSLRSDGALASADISAAYRGGLIGPDATAAVSLGARWRNQLSGFSPNPSQSLGLTSLTPSGSRESDLNLSISLRHQLTSTLSLGGVAEAYSPTGGEAGAYPGVMFGAGMGYRF</sequence>
<accession>H8FVQ5</accession>
<organism evidence="2 3">
    <name type="scientific">Magnetospirillum molischianum DSM 120</name>
    <dbReference type="NCBI Taxonomy" id="1150626"/>
    <lineage>
        <taxon>Bacteria</taxon>
        <taxon>Pseudomonadati</taxon>
        <taxon>Pseudomonadota</taxon>
        <taxon>Alphaproteobacteria</taxon>
        <taxon>Rhodospirillales</taxon>
        <taxon>Rhodospirillaceae</taxon>
        <taxon>Magnetospirillum</taxon>
    </lineage>
</organism>
<dbReference type="EMBL" id="CAHP01000034">
    <property type="protein sequence ID" value="CCG42443.1"/>
    <property type="molecule type" value="Genomic_DNA"/>
</dbReference>
<comment type="caution">
    <text evidence="2">The sequence shown here is derived from an EMBL/GenBank/DDBJ whole genome shotgun (WGS) entry which is preliminary data.</text>
</comment>
<dbReference type="AlphaFoldDB" id="H8FVQ5"/>
<dbReference type="Proteomes" id="UP000004169">
    <property type="component" value="Unassembled WGS sequence"/>
</dbReference>
<dbReference type="InterPro" id="IPR000758">
    <property type="entry name" value="Enterovir_OMP"/>
</dbReference>
<protein>
    <submittedName>
        <fullName evidence="2">Uncharacterized protein</fullName>
    </submittedName>
</protein>